<dbReference type="InterPro" id="IPR017970">
    <property type="entry name" value="Homeobox_CS"/>
</dbReference>
<feature type="DNA-binding region" description="Homeobox" evidence="5">
    <location>
        <begin position="150"/>
        <end position="209"/>
    </location>
</feature>
<dbReference type="Proteomes" id="UP000230233">
    <property type="component" value="Chromosome X"/>
</dbReference>
<accession>A0A2G5T3R0</accession>
<dbReference type="CDD" id="cd00086">
    <property type="entry name" value="homeodomain"/>
    <property type="match status" value="1"/>
</dbReference>
<keyword evidence="4 5" id="KW-0539">Nucleus</keyword>
<keyword evidence="3 5" id="KW-0371">Homeobox</keyword>
<name>A0A2G5T3R0_9PELO</name>
<dbReference type="EMBL" id="PDUG01000006">
    <property type="protein sequence ID" value="PIC21890.1"/>
    <property type="molecule type" value="Genomic_DNA"/>
</dbReference>
<evidence type="ECO:0000313" key="9">
    <source>
        <dbReference type="EMBL" id="PIC21890.1"/>
    </source>
</evidence>
<keyword evidence="10" id="KW-1185">Reference proteome</keyword>
<feature type="compositionally biased region" description="Acidic residues" evidence="7">
    <location>
        <begin position="228"/>
        <end position="237"/>
    </location>
</feature>
<evidence type="ECO:0000259" key="8">
    <source>
        <dbReference type="PROSITE" id="PS50071"/>
    </source>
</evidence>
<comment type="caution">
    <text evidence="9">The sequence shown here is derived from an EMBL/GenBank/DDBJ whole genome shotgun (WGS) entry which is preliminary data.</text>
</comment>
<dbReference type="InterPro" id="IPR050460">
    <property type="entry name" value="Distal-less_Homeobox_TF"/>
</dbReference>
<evidence type="ECO:0000256" key="6">
    <source>
        <dbReference type="RuleBase" id="RU000682"/>
    </source>
</evidence>
<dbReference type="Gene3D" id="1.10.10.60">
    <property type="entry name" value="Homeodomain-like"/>
    <property type="match status" value="1"/>
</dbReference>
<evidence type="ECO:0000256" key="4">
    <source>
        <dbReference type="ARBA" id="ARBA00023242"/>
    </source>
</evidence>
<dbReference type="SUPFAM" id="SSF46689">
    <property type="entry name" value="Homeodomain-like"/>
    <property type="match status" value="1"/>
</dbReference>
<keyword evidence="2 5" id="KW-0238">DNA-binding</keyword>
<dbReference type="GO" id="GO:0005634">
    <property type="term" value="C:nucleus"/>
    <property type="evidence" value="ECO:0007669"/>
    <property type="project" value="UniProtKB-SubCell"/>
</dbReference>
<dbReference type="SMART" id="SM00389">
    <property type="entry name" value="HOX"/>
    <property type="match status" value="1"/>
</dbReference>
<dbReference type="InterPro" id="IPR000047">
    <property type="entry name" value="HTH_motif"/>
</dbReference>
<evidence type="ECO:0000256" key="2">
    <source>
        <dbReference type="ARBA" id="ARBA00023125"/>
    </source>
</evidence>
<reference evidence="10" key="1">
    <citation type="submission" date="2017-10" db="EMBL/GenBank/DDBJ databases">
        <title>Rapid genome shrinkage in a self-fertile nematode reveals novel sperm competition proteins.</title>
        <authorList>
            <person name="Yin D."/>
            <person name="Schwarz E.M."/>
            <person name="Thomas C.G."/>
            <person name="Felde R.L."/>
            <person name="Korf I.F."/>
            <person name="Cutter A.D."/>
            <person name="Schartner C.M."/>
            <person name="Ralston E.J."/>
            <person name="Meyer B.J."/>
            <person name="Haag E.S."/>
        </authorList>
    </citation>
    <scope>NUCLEOTIDE SEQUENCE [LARGE SCALE GENOMIC DNA]</scope>
    <source>
        <strain evidence="10">JU1422</strain>
    </source>
</reference>
<proteinExistence type="predicted"/>
<protein>
    <recommendedName>
        <fullName evidence="8">Homeobox domain-containing protein</fullName>
    </recommendedName>
</protein>
<evidence type="ECO:0000256" key="5">
    <source>
        <dbReference type="PROSITE-ProRule" id="PRU00108"/>
    </source>
</evidence>
<evidence type="ECO:0000256" key="1">
    <source>
        <dbReference type="ARBA" id="ARBA00004123"/>
    </source>
</evidence>
<dbReference type="PRINTS" id="PR00031">
    <property type="entry name" value="HTHREPRESSR"/>
</dbReference>
<evidence type="ECO:0000313" key="10">
    <source>
        <dbReference type="Proteomes" id="UP000230233"/>
    </source>
</evidence>
<feature type="domain" description="Homeobox" evidence="8">
    <location>
        <begin position="148"/>
        <end position="208"/>
    </location>
</feature>
<dbReference type="Pfam" id="PF00046">
    <property type="entry name" value="Homeodomain"/>
    <property type="match status" value="1"/>
</dbReference>
<comment type="subcellular location">
    <subcellularLocation>
        <location evidence="1 5 6">Nucleus</location>
    </subcellularLocation>
</comment>
<evidence type="ECO:0000256" key="7">
    <source>
        <dbReference type="SAM" id="MobiDB-lite"/>
    </source>
</evidence>
<dbReference type="OrthoDB" id="3137333at2759"/>
<dbReference type="STRING" id="1611254.A0A2G5T3R0"/>
<dbReference type="PROSITE" id="PS00027">
    <property type="entry name" value="HOMEOBOX_1"/>
    <property type="match status" value="1"/>
</dbReference>
<evidence type="ECO:0000256" key="3">
    <source>
        <dbReference type="ARBA" id="ARBA00023155"/>
    </source>
</evidence>
<feature type="region of interest" description="Disordered" evidence="7">
    <location>
        <begin position="214"/>
        <end position="248"/>
    </location>
</feature>
<dbReference type="PANTHER" id="PTHR24327">
    <property type="entry name" value="HOMEOBOX PROTEIN"/>
    <property type="match status" value="1"/>
</dbReference>
<dbReference type="AlphaFoldDB" id="A0A2G5T3R0"/>
<dbReference type="GO" id="GO:0000981">
    <property type="term" value="F:DNA-binding transcription factor activity, RNA polymerase II-specific"/>
    <property type="evidence" value="ECO:0007669"/>
    <property type="project" value="InterPro"/>
</dbReference>
<sequence length="248" mass="28408">MYSYTPDVYMQQASSSYPMVNSSNSSGYYGPPMAYPSISMPESFHQVPQQPPQLQQIHQQQQIQGFEGAMIRQQYFGWYEHMTAMQTAFPASACHPHQSYHPYTMPPLQSAASDAIAFPASACHPHQFYHPYTMTPLQSAVSDAVGRHDGRSTRVFFSESQIAALTERFDRSNSIKLDERREMSKRIGLTEGQIKVWFHNRRVKLRKIKKAQSEVQMGQEVHQRQDDTMDNGEENDELIPTFSNCSPF</sequence>
<dbReference type="PANTHER" id="PTHR24327:SF84">
    <property type="entry name" value="HOMEOBOX PROTEIN CEH-51"/>
    <property type="match status" value="1"/>
</dbReference>
<dbReference type="GO" id="GO:0000978">
    <property type="term" value="F:RNA polymerase II cis-regulatory region sequence-specific DNA binding"/>
    <property type="evidence" value="ECO:0007669"/>
    <property type="project" value="TreeGrafter"/>
</dbReference>
<dbReference type="PROSITE" id="PS50071">
    <property type="entry name" value="HOMEOBOX_2"/>
    <property type="match status" value="1"/>
</dbReference>
<organism evidence="9 10">
    <name type="scientific">Caenorhabditis nigoni</name>
    <dbReference type="NCBI Taxonomy" id="1611254"/>
    <lineage>
        <taxon>Eukaryota</taxon>
        <taxon>Metazoa</taxon>
        <taxon>Ecdysozoa</taxon>
        <taxon>Nematoda</taxon>
        <taxon>Chromadorea</taxon>
        <taxon>Rhabditida</taxon>
        <taxon>Rhabditina</taxon>
        <taxon>Rhabditomorpha</taxon>
        <taxon>Rhabditoidea</taxon>
        <taxon>Rhabditidae</taxon>
        <taxon>Peloderinae</taxon>
        <taxon>Caenorhabditis</taxon>
    </lineage>
</organism>
<dbReference type="InterPro" id="IPR001356">
    <property type="entry name" value="HD"/>
</dbReference>
<dbReference type="InterPro" id="IPR009057">
    <property type="entry name" value="Homeodomain-like_sf"/>
</dbReference>
<gene>
    <name evidence="9" type="primary">Cnig_chr_X.g26565</name>
    <name evidence="9" type="ORF">B9Z55_026565</name>
</gene>